<evidence type="ECO:0000256" key="2">
    <source>
        <dbReference type="ARBA" id="ARBA00007375"/>
    </source>
</evidence>
<keyword evidence="5 6" id="KW-0472">Membrane</keyword>
<feature type="transmembrane region" description="Helical" evidence="6">
    <location>
        <begin position="59"/>
        <end position="76"/>
    </location>
</feature>
<dbReference type="RefSeq" id="WP_255573947.1">
    <property type="nucleotide sequence ID" value="NZ_CAJRAF010000002.1"/>
</dbReference>
<evidence type="ECO:0000313" key="8">
    <source>
        <dbReference type="Proteomes" id="UP000680038"/>
    </source>
</evidence>
<evidence type="ECO:0000256" key="1">
    <source>
        <dbReference type="ARBA" id="ARBA00004141"/>
    </source>
</evidence>
<evidence type="ECO:0008006" key="9">
    <source>
        <dbReference type="Google" id="ProtNLM"/>
    </source>
</evidence>
<sequence>MKEICFFTTFFFGICLINITAELYDIKWLVYCSKPCIMMSLFFFLIYNSSSTERHTQNLFIAGMVFALLGDIFLMIRASGLFLPGLAAFLVMQWIYTSVFLRQSVSLFKEKFMLWYYIPFIGYATLLVYLLFPALPDQILKTGVAVYAASIATMAYAALLRRHGVSTKSFQMVFTGAILFVLSDSLIAINRFLTPVPLVSIWVMGTYATAQYLIVTGIRKEKMA</sequence>
<dbReference type="PANTHER" id="PTHR31885">
    <property type="entry name" value="GH04784P"/>
    <property type="match status" value="1"/>
</dbReference>
<evidence type="ECO:0000256" key="3">
    <source>
        <dbReference type="ARBA" id="ARBA00022692"/>
    </source>
</evidence>
<reference evidence="7" key="1">
    <citation type="submission" date="2021-04" db="EMBL/GenBank/DDBJ databases">
        <authorList>
            <person name="Rodrigo-Torres L."/>
            <person name="Arahal R. D."/>
            <person name="Lucena T."/>
        </authorList>
    </citation>
    <scope>NUCLEOTIDE SEQUENCE</scope>
    <source>
        <strain evidence="7">CECT 9275</strain>
    </source>
</reference>
<dbReference type="EMBL" id="CAJRAF010000002">
    <property type="protein sequence ID" value="CAG4998724.1"/>
    <property type="molecule type" value="Genomic_DNA"/>
</dbReference>
<feature type="transmembrane region" description="Helical" evidence="6">
    <location>
        <begin position="144"/>
        <end position="160"/>
    </location>
</feature>
<comment type="subcellular location">
    <subcellularLocation>
        <location evidence="1">Membrane</location>
        <topology evidence="1">Multi-pass membrane protein</topology>
    </subcellularLocation>
</comment>
<dbReference type="GO" id="GO:0016787">
    <property type="term" value="F:hydrolase activity"/>
    <property type="evidence" value="ECO:0007669"/>
    <property type="project" value="TreeGrafter"/>
</dbReference>
<evidence type="ECO:0000313" key="7">
    <source>
        <dbReference type="EMBL" id="CAG4998724.1"/>
    </source>
</evidence>
<evidence type="ECO:0000256" key="4">
    <source>
        <dbReference type="ARBA" id="ARBA00022989"/>
    </source>
</evidence>
<name>A0A916JBI4_9BACT</name>
<gene>
    <name evidence="7" type="ORF">DYBT9275_02066</name>
</gene>
<evidence type="ECO:0000256" key="6">
    <source>
        <dbReference type="SAM" id="Phobius"/>
    </source>
</evidence>
<feature type="transmembrane region" description="Helical" evidence="6">
    <location>
        <begin position="113"/>
        <end position="132"/>
    </location>
</feature>
<dbReference type="Pfam" id="PF07947">
    <property type="entry name" value="YhhN"/>
    <property type="match status" value="1"/>
</dbReference>
<dbReference type="InterPro" id="IPR012506">
    <property type="entry name" value="TMEM86B-like"/>
</dbReference>
<dbReference type="GO" id="GO:0016020">
    <property type="term" value="C:membrane"/>
    <property type="evidence" value="ECO:0007669"/>
    <property type="project" value="UniProtKB-SubCell"/>
</dbReference>
<keyword evidence="3 6" id="KW-0812">Transmembrane</keyword>
<proteinExistence type="inferred from homology"/>
<keyword evidence="8" id="KW-1185">Reference proteome</keyword>
<comment type="similarity">
    <text evidence="2">Belongs to the TMEM86 family.</text>
</comment>
<accession>A0A916JBI4</accession>
<evidence type="ECO:0000256" key="5">
    <source>
        <dbReference type="ARBA" id="ARBA00023136"/>
    </source>
</evidence>
<feature type="transmembrane region" description="Helical" evidence="6">
    <location>
        <begin position="199"/>
        <end position="218"/>
    </location>
</feature>
<feature type="transmembrane region" description="Helical" evidence="6">
    <location>
        <begin position="28"/>
        <end position="47"/>
    </location>
</feature>
<dbReference type="Proteomes" id="UP000680038">
    <property type="component" value="Unassembled WGS sequence"/>
</dbReference>
<organism evidence="7 8">
    <name type="scientific">Dyadobacter helix</name>
    <dbReference type="NCBI Taxonomy" id="2822344"/>
    <lineage>
        <taxon>Bacteria</taxon>
        <taxon>Pseudomonadati</taxon>
        <taxon>Bacteroidota</taxon>
        <taxon>Cytophagia</taxon>
        <taxon>Cytophagales</taxon>
        <taxon>Spirosomataceae</taxon>
        <taxon>Dyadobacter</taxon>
    </lineage>
</organism>
<comment type="caution">
    <text evidence="7">The sequence shown here is derived from an EMBL/GenBank/DDBJ whole genome shotgun (WGS) entry which is preliminary data.</text>
</comment>
<keyword evidence="4 6" id="KW-1133">Transmembrane helix</keyword>
<protein>
    <recommendedName>
        <fullName evidence="9">Lysoplasmalogenase</fullName>
    </recommendedName>
</protein>
<dbReference type="AlphaFoldDB" id="A0A916JBI4"/>
<feature type="transmembrane region" description="Helical" evidence="6">
    <location>
        <begin position="172"/>
        <end position="193"/>
    </location>
</feature>
<dbReference type="PANTHER" id="PTHR31885:SF6">
    <property type="entry name" value="GH04784P"/>
    <property type="match status" value="1"/>
</dbReference>
<feature type="transmembrane region" description="Helical" evidence="6">
    <location>
        <begin position="82"/>
        <end position="101"/>
    </location>
</feature>